<feature type="transmembrane region" description="Helical" evidence="7">
    <location>
        <begin position="37"/>
        <end position="56"/>
    </location>
</feature>
<protein>
    <submittedName>
        <fullName evidence="9">DUF421 domain-containing protein</fullName>
    </submittedName>
</protein>
<dbReference type="PANTHER" id="PTHR34582">
    <property type="entry name" value="UPF0702 TRANSMEMBRANE PROTEIN YCAP"/>
    <property type="match status" value="1"/>
</dbReference>
<dbReference type="KEGG" id="fcz:IMF26_10790"/>
<proteinExistence type="inferred from homology"/>
<reference evidence="9" key="2">
    <citation type="journal article" date="2023" name="Biology">
        <title>Prokaryotic Life Associated with Coal-Fire Gas Vents Revealed by Metagenomics.</title>
        <authorList>
            <person name="Kadnikov V.V."/>
            <person name="Mardanov A.V."/>
            <person name="Beletsky A.V."/>
            <person name="Karnachuk O.V."/>
            <person name="Ravin N.V."/>
        </authorList>
    </citation>
    <scope>NUCLEOTIDE SEQUENCE</scope>
    <source>
        <strain evidence="9">Bu02</strain>
    </source>
</reference>
<evidence type="ECO:0000256" key="5">
    <source>
        <dbReference type="ARBA" id="ARBA00022989"/>
    </source>
</evidence>
<feature type="domain" description="YetF C-terminal" evidence="8">
    <location>
        <begin position="86"/>
        <end position="160"/>
    </location>
</feature>
<dbReference type="Pfam" id="PF04239">
    <property type="entry name" value="DUF421"/>
    <property type="match status" value="1"/>
</dbReference>
<sequence length="207" mass="23303">MQALLPKLGMVAGRSVLMFFLVLVAVRVMGKRSVGQLAPFDLTVIIIMGSVAALPLEEEQIHPIHGIVPIFVMAFLQYVLSVINMHWRGAEKITQGMSTPLIVNGQVLYDNLKRERVSEADLHIVLRQQGADRIEDIALAVLEPTGEVSVIKKKEAQPVTPKDMDLVTLSRIDAIRSQCLERLKDRYRQFERPSSLSRIILVDKLRR</sequence>
<name>A0AAT9LBL8_9FIRM</name>
<evidence type="ECO:0000256" key="6">
    <source>
        <dbReference type="ARBA" id="ARBA00023136"/>
    </source>
</evidence>
<dbReference type="InterPro" id="IPR007353">
    <property type="entry name" value="DUF421"/>
</dbReference>
<dbReference type="Gene3D" id="3.30.240.20">
    <property type="entry name" value="bsu07140 like domains"/>
    <property type="match status" value="1"/>
</dbReference>
<dbReference type="AlphaFoldDB" id="A0AAT9LBL8"/>
<keyword evidence="6 7" id="KW-0472">Membrane</keyword>
<evidence type="ECO:0000256" key="1">
    <source>
        <dbReference type="ARBA" id="ARBA00004651"/>
    </source>
</evidence>
<dbReference type="GO" id="GO:0005886">
    <property type="term" value="C:plasma membrane"/>
    <property type="evidence" value="ECO:0007669"/>
    <property type="project" value="UniProtKB-SubCell"/>
</dbReference>
<keyword evidence="4 7" id="KW-0812">Transmembrane</keyword>
<evidence type="ECO:0000256" key="7">
    <source>
        <dbReference type="SAM" id="Phobius"/>
    </source>
</evidence>
<accession>A0AAT9LBL8</accession>
<comment type="subcellular location">
    <subcellularLocation>
        <location evidence="1">Cell membrane</location>
        <topology evidence="1">Multi-pass membrane protein</topology>
    </subcellularLocation>
</comment>
<evidence type="ECO:0000256" key="2">
    <source>
        <dbReference type="ARBA" id="ARBA00006448"/>
    </source>
</evidence>
<evidence type="ECO:0000256" key="4">
    <source>
        <dbReference type="ARBA" id="ARBA00022692"/>
    </source>
</evidence>
<dbReference type="EMBL" id="CP062796">
    <property type="protein sequence ID" value="QUL98476.1"/>
    <property type="molecule type" value="Genomic_DNA"/>
</dbReference>
<dbReference type="PANTHER" id="PTHR34582:SF6">
    <property type="entry name" value="UPF0702 TRANSMEMBRANE PROTEIN YCAP"/>
    <property type="match status" value="1"/>
</dbReference>
<keyword evidence="5 7" id="KW-1133">Transmembrane helix</keyword>
<dbReference type="InterPro" id="IPR023090">
    <property type="entry name" value="UPF0702_alpha/beta_dom_sf"/>
</dbReference>
<evidence type="ECO:0000256" key="3">
    <source>
        <dbReference type="ARBA" id="ARBA00022475"/>
    </source>
</evidence>
<feature type="transmembrane region" description="Helical" evidence="7">
    <location>
        <begin position="62"/>
        <end position="83"/>
    </location>
</feature>
<comment type="similarity">
    <text evidence="2">Belongs to the UPF0702 family.</text>
</comment>
<reference evidence="9" key="1">
    <citation type="submission" date="2020-10" db="EMBL/GenBank/DDBJ databases">
        <authorList>
            <person name="Kadnikov V."/>
            <person name="Beletsky A.V."/>
            <person name="Mardanov A.V."/>
            <person name="Karnachuk O.V."/>
            <person name="Ravin N.V."/>
        </authorList>
    </citation>
    <scope>NUCLEOTIDE SEQUENCE</scope>
    <source>
        <strain evidence="9">Bu02</strain>
    </source>
</reference>
<evidence type="ECO:0000259" key="8">
    <source>
        <dbReference type="Pfam" id="PF04239"/>
    </source>
</evidence>
<feature type="transmembrane region" description="Helical" evidence="7">
    <location>
        <begin position="12"/>
        <end position="30"/>
    </location>
</feature>
<organism evidence="9">
    <name type="scientific">Candidatus Fermentithermobacillus carboniphilus</name>
    <dbReference type="NCBI Taxonomy" id="3085328"/>
    <lineage>
        <taxon>Bacteria</taxon>
        <taxon>Bacillati</taxon>
        <taxon>Bacillota</taxon>
        <taxon>Candidatus Fermentithermobacillia</taxon>
        <taxon>Candidatus Fermentithermobacillales</taxon>
        <taxon>Candidatus Fermentithermobacillaceae</taxon>
        <taxon>Candidatus Fermentithermobacillus</taxon>
    </lineage>
</organism>
<evidence type="ECO:0000313" key="9">
    <source>
        <dbReference type="EMBL" id="QUL98476.1"/>
    </source>
</evidence>
<keyword evidence="3" id="KW-1003">Cell membrane</keyword>
<gene>
    <name evidence="9" type="ORF">IMF26_10790</name>
</gene>